<sequence length="184" mass="20853">MPFLECEDDRNSTLSTSKISHISRRGLYASGPKNCKAMPHLIPLVSSETKGAPHEHRGKEVVSLMKGHEVNILNKAMTNLESLDVRDEDKVSKLEPTDEMENIEIYLDWIAKPVRQKKSKFSEEKVQAIRHKTKKLLGDEHIQMSEQQTKAPTWWPLLCSTLVGEDDQSGGSLNVKLVVLTHER</sequence>
<accession>A0ABR2NWR6</accession>
<reference evidence="1 2" key="1">
    <citation type="journal article" date="2024" name="G3 (Bethesda)">
        <title>Genome assembly of Hibiscus sabdariffa L. provides insights into metabolisms of medicinal natural products.</title>
        <authorList>
            <person name="Kim T."/>
        </authorList>
    </citation>
    <scope>NUCLEOTIDE SEQUENCE [LARGE SCALE GENOMIC DNA]</scope>
    <source>
        <strain evidence="1">TK-2024</strain>
        <tissue evidence="1">Old leaves</tissue>
    </source>
</reference>
<evidence type="ECO:0000313" key="1">
    <source>
        <dbReference type="EMBL" id="KAK8980585.1"/>
    </source>
</evidence>
<comment type="caution">
    <text evidence="1">The sequence shown here is derived from an EMBL/GenBank/DDBJ whole genome shotgun (WGS) entry which is preliminary data.</text>
</comment>
<keyword evidence="2" id="KW-1185">Reference proteome</keyword>
<protein>
    <submittedName>
        <fullName evidence="1">Uncharacterized protein</fullName>
    </submittedName>
</protein>
<evidence type="ECO:0000313" key="2">
    <source>
        <dbReference type="Proteomes" id="UP001396334"/>
    </source>
</evidence>
<gene>
    <name evidence="1" type="ORF">V6N11_063185</name>
</gene>
<name>A0ABR2NWR6_9ROSI</name>
<dbReference type="EMBL" id="JBBPBN010000093">
    <property type="protein sequence ID" value="KAK8980585.1"/>
    <property type="molecule type" value="Genomic_DNA"/>
</dbReference>
<proteinExistence type="predicted"/>
<organism evidence="1 2">
    <name type="scientific">Hibiscus sabdariffa</name>
    <name type="common">roselle</name>
    <dbReference type="NCBI Taxonomy" id="183260"/>
    <lineage>
        <taxon>Eukaryota</taxon>
        <taxon>Viridiplantae</taxon>
        <taxon>Streptophyta</taxon>
        <taxon>Embryophyta</taxon>
        <taxon>Tracheophyta</taxon>
        <taxon>Spermatophyta</taxon>
        <taxon>Magnoliopsida</taxon>
        <taxon>eudicotyledons</taxon>
        <taxon>Gunneridae</taxon>
        <taxon>Pentapetalae</taxon>
        <taxon>rosids</taxon>
        <taxon>malvids</taxon>
        <taxon>Malvales</taxon>
        <taxon>Malvaceae</taxon>
        <taxon>Malvoideae</taxon>
        <taxon>Hibiscus</taxon>
    </lineage>
</organism>
<dbReference type="Proteomes" id="UP001396334">
    <property type="component" value="Unassembled WGS sequence"/>
</dbReference>